<dbReference type="Proteomes" id="UP001501729">
    <property type="component" value="Unassembled WGS sequence"/>
</dbReference>
<proteinExistence type="predicted"/>
<gene>
    <name evidence="2" type="ORF">GCM10025751_26510</name>
</gene>
<feature type="compositionally biased region" description="Polar residues" evidence="1">
    <location>
        <begin position="38"/>
        <end position="47"/>
    </location>
</feature>
<name>A0AAV3UI94_9EURY</name>
<evidence type="ECO:0000313" key="3">
    <source>
        <dbReference type="Proteomes" id="UP001501729"/>
    </source>
</evidence>
<sequence length="157" mass="17245">MQRKHLDNKENTNRRSCLEGIAVSGTSITGVDEHRTPSRSQNDNSAGDQIRVACDQISFFTKNLAEGSLSADKTVLVFVVFEDESQIEVETVVNENGVIQVDLPGNRTPKTVTLVYEEGEDLLVTEFLDVDVKGAPCETSHLYSDGDVSYKFETVSG</sequence>
<protein>
    <submittedName>
        <fullName evidence="2">Uncharacterized protein</fullName>
    </submittedName>
</protein>
<comment type="caution">
    <text evidence="2">The sequence shown here is derived from an EMBL/GenBank/DDBJ whole genome shotgun (WGS) entry which is preliminary data.</text>
</comment>
<dbReference type="AlphaFoldDB" id="A0AAV3UI94"/>
<feature type="region of interest" description="Disordered" evidence="1">
    <location>
        <begin position="28"/>
        <end position="47"/>
    </location>
</feature>
<dbReference type="EMBL" id="BAABKX010000008">
    <property type="protein sequence ID" value="GAA5051393.1"/>
    <property type="molecule type" value="Genomic_DNA"/>
</dbReference>
<organism evidence="2 3">
    <name type="scientific">Haladaptatus pallidirubidus</name>
    <dbReference type="NCBI Taxonomy" id="1008152"/>
    <lineage>
        <taxon>Archaea</taxon>
        <taxon>Methanobacteriati</taxon>
        <taxon>Methanobacteriota</taxon>
        <taxon>Stenosarchaea group</taxon>
        <taxon>Halobacteria</taxon>
        <taxon>Halobacteriales</taxon>
        <taxon>Haladaptataceae</taxon>
        <taxon>Haladaptatus</taxon>
    </lineage>
</organism>
<reference evidence="2 3" key="1">
    <citation type="journal article" date="2019" name="Int. J. Syst. Evol. Microbiol.">
        <title>The Global Catalogue of Microorganisms (GCM) 10K type strain sequencing project: providing services to taxonomists for standard genome sequencing and annotation.</title>
        <authorList>
            <consortium name="The Broad Institute Genomics Platform"/>
            <consortium name="The Broad Institute Genome Sequencing Center for Infectious Disease"/>
            <person name="Wu L."/>
            <person name="Ma J."/>
        </authorList>
    </citation>
    <scope>NUCLEOTIDE SEQUENCE [LARGE SCALE GENOMIC DNA]</scope>
    <source>
        <strain evidence="2 3">JCM 17504</strain>
    </source>
</reference>
<evidence type="ECO:0000313" key="2">
    <source>
        <dbReference type="EMBL" id="GAA5051393.1"/>
    </source>
</evidence>
<evidence type="ECO:0000256" key="1">
    <source>
        <dbReference type="SAM" id="MobiDB-lite"/>
    </source>
</evidence>
<accession>A0AAV3UI94</accession>
<keyword evidence="3" id="KW-1185">Reference proteome</keyword>